<dbReference type="EMBL" id="CAICTM010002171">
    <property type="protein sequence ID" value="CAB9528213.1"/>
    <property type="molecule type" value="Genomic_DNA"/>
</dbReference>
<reference evidence="2" key="1">
    <citation type="submission" date="2020-06" db="EMBL/GenBank/DDBJ databases">
        <authorList>
            <consortium name="Plant Systems Biology data submission"/>
        </authorList>
    </citation>
    <scope>NUCLEOTIDE SEQUENCE</scope>
    <source>
        <strain evidence="2">D6</strain>
    </source>
</reference>
<organism evidence="2 3">
    <name type="scientific">Seminavis robusta</name>
    <dbReference type="NCBI Taxonomy" id="568900"/>
    <lineage>
        <taxon>Eukaryota</taxon>
        <taxon>Sar</taxon>
        <taxon>Stramenopiles</taxon>
        <taxon>Ochrophyta</taxon>
        <taxon>Bacillariophyta</taxon>
        <taxon>Bacillariophyceae</taxon>
        <taxon>Bacillariophycidae</taxon>
        <taxon>Naviculales</taxon>
        <taxon>Naviculaceae</taxon>
        <taxon>Seminavis</taxon>
    </lineage>
</organism>
<feature type="chain" id="PRO_5040433057" evidence="1">
    <location>
        <begin position="23"/>
        <end position="213"/>
    </location>
</feature>
<feature type="signal peptide" evidence="1">
    <location>
        <begin position="1"/>
        <end position="22"/>
    </location>
</feature>
<name>A0A9N8EWT8_9STRA</name>
<keyword evidence="3" id="KW-1185">Reference proteome</keyword>
<accession>A0A9N8EWT8</accession>
<gene>
    <name evidence="2" type="ORF">SEMRO_2173_G317610.1</name>
</gene>
<comment type="caution">
    <text evidence="2">The sequence shown here is derived from an EMBL/GenBank/DDBJ whole genome shotgun (WGS) entry which is preliminary data.</text>
</comment>
<sequence length="213" mass="22708">MTKIGGCLLVATFVSLLCSSSAQLPGHSVGDEVCVAGYVMDNFCIARGTLLDNPTIETLRNPEAHSVHCLVDVPPCYRSPWNILVPPSGDSEMYSRGYYMTDNELLLESARAAGQRCSTCDEGGTILSALRLQVIGIVQPSEEDLTGLLMHKLSPTQVSVINGVDIVCDGFDNVQVVDATISPTAGGTSGATMIETMVETMIETAEPTYPDEM</sequence>
<dbReference type="AlphaFoldDB" id="A0A9N8EWT8"/>
<dbReference type="Proteomes" id="UP001153069">
    <property type="component" value="Unassembled WGS sequence"/>
</dbReference>
<proteinExistence type="predicted"/>
<evidence type="ECO:0000256" key="1">
    <source>
        <dbReference type="SAM" id="SignalP"/>
    </source>
</evidence>
<evidence type="ECO:0000313" key="2">
    <source>
        <dbReference type="EMBL" id="CAB9528213.1"/>
    </source>
</evidence>
<dbReference type="OrthoDB" id="196778at2759"/>
<protein>
    <submittedName>
        <fullName evidence="2">Uncharacterized protein</fullName>
    </submittedName>
</protein>
<evidence type="ECO:0000313" key="3">
    <source>
        <dbReference type="Proteomes" id="UP001153069"/>
    </source>
</evidence>
<keyword evidence="1" id="KW-0732">Signal</keyword>